<feature type="region of interest" description="Disordered" evidence="1">
    <location>
        <begin position="180"/>
        <end position="203"/>
    </location>
</feature>
<protein>
    <submittedName>
        <fullName evidence="2">Uncharacterized protein</fullName>
    </submittedName>
</protein>
<gene>
    <name evidence="2" type="ORF">V1478_018374</name>
</gene>
<accession>A0ABD1ZUU8</accession>
<organism evidence="2 3">
    <name type="scientific">Vespula squamosa</name>
    <name type="common">Southern yellow jacket</name>
    <name type="synonym">Wasp</name>
    <dbReference type="NCBI Taxonomy" id="30214"/>
    <lineage>
        <taxon>Eukaryota</taxon>
        <taxon>Metazoa</taxon>
        <taxon>Ecdysozoa</taxon>
        <taxon>Arthropoda</taxon>
        <taxon>Hexapoda</taxon>
        <taxon>Insecta</taxon>
        <taxon>Pterygota</taxon>
        <taxon>Neoptera</taxon>
        <taxon>Endopterygota</taxon>
        <taxon>Hymenoptera</taxon>
        <taxon>Apocrita</taxon>
        <taxon>Aculeata</taxon>
        <taxon>Vespoidea</taxon>
        <taxon>Vespidae</taxon>
        <taxon>Vespinae</taxon>
        <taxon>Vespula</taxon>
    </lineage>
</organism>
<dbReference type="Proteomes" id="UP001607302">
    <property type="component" value="Unassembled WGS sequence"/>
</dbReference>
<dbReference type="EMBL" id="JAUDFV010000167">
    <property type="protein sequence ID" value="KAL2712139.1"/>
    <property type="molecule type" value="Genomic_DNA"/>
</dbReference>
<feature type="region of interest" description="Disordered" evidence="1">
    <location>
        <begin position="81"/>
        <end position="102"/>
    </location>
</feature>
<evidence type="ECO:0000313" key="2">
    <source>
        <dbReference type="EMBL" id="KAL2712139.1"/>
    </source>
</evidence>
<name>A0ABD1ZUU8_VESSQ</name>
<feature type="compositionally biased region" description="Basic residues" evidence="1">
    <location>
        <begin position="180"/>
        <end position="191"/>
    </location>
</feature>
<dbReference type="AlphaFoldDB" id="A0ABD1ZUU8"/>
<keyword evidence="3" id="KW-1185">Reference proteome</keyword>
<feature type="compositionally biased region" description="Basic and acidic residues" evidence="1">
    <location>
        <begin position="194"/>
        <end position="203"/>
    </location>
</feature>
<proteinExistence type="predicted"/>
<evidence type="ECO:0000313" key="3">
    <source>
        <dbReference type="Proteomes" id="UP001607302"/>
    </source>
</evidence>
<sequence>MNIRSSPWMIGMVYERSSANLRSHLYCLSTLFLVSKRSYSLGYSSENYDYKNDRSRYAVKIVRETNEDGAAFNCRTCGTRPHAAAPPAAKTRGGDNSSSTAVRSRFSKRHRCKYELFQRSYRQKNEVGGYEIRNLYDRKHNVTRQKIRAGKFITMESRVSFVPGTMGKIALAPQFTWTSTKKKQRRIRPSGKAKSGEDDWENHHEKAPDALHLRVESLACQLLKCANYRFLGVKREPHGGQLRRLRRKMEART</sequence>
<reference evidence="2 3" key="1">
    <citation type="journal article" date="2024" name="Ann. Entomol. Soc. Am.">
        <title>Genomic analyses of the southern and eastern yellowjacket wasps (Hymenoptera: Vespidae) reveal evolutionary signatures of social life.</title>
        <authorList>
            <person name="Catto M.A."/>
            <person name="Caine P.B."/>
            <person name="Orr S.E."/>
            <person name="Hunt B.G."/>
            <person name="Goodisman M.A.D."/>
        </authorList>
    </citation>
    <scope>NUCLEOTIDE SEQUENCE [LARGE SCALE GENOMIC DNA]</scope>
    <source>
        <strain evidence="2">233</strain>
        <tissue evidence="2">Head and thorax</tissue>
    </source>
</reference>
<comment type="caution">
    <text evidence="2">The sequence shown here is derived from an EMBL/GenBank/DDBJ whole genome shotgun (WGS) entry which is preliminary data.</text>
</comment>
<evidence type="ECO:0000256" key="1">
    <source>
        <dbReference type="SAM" id="MobiDB-lite"/>
    </source>
</evidence>